<comment type="caution">
    <text evidence="2">The sequence shown here is derived from an EMBL/GenBank/DDBJ whole genome shotgun (WGS) entry which is preliminary data.</text>
</comment>
<dbReference type="PROSITE" id="PS50883">
    <property type="entry name" value="EAL"/>
    <property type="match status" value="1"/>
</dbReference>
<organism evidence="2 3">
    <name type="scientific">Liquorilactobacillus uvarum DSM 19971</name>
    <dbReference type="NCBI Taxonomy" id="1423812"/>
    <lineage>
        <taxon>Bacteria</taxon>
        <taxon>Bacillati</taxon>
        <taxon>Bacillota</taxon>
        <taxon>Bacilli</taxon>
        <taxon>Lactobacillales</taxon>
        <taxon>Lactobacillaceae</taxon>
        <taxon>Liquorilactobacillus</taxon>
    </lineage>
</organism>
<evidence type="ECO:0000259" key="1">
    <source>
        <dbReference type="PROSITE" id="PS50883"/>
    </source>
</evidence>
<dbReference type="STRING" id="1423812.FD20_GL002098"/>
<dbReference type="PANTHER" id="PTHR33121:SF70">
    <property type="entry name" value="SIGNALING PROTEIN YKOW"/>
    <property type="match status" value="1"/>
</dbReference>
<proteinExistence type="predicted"/>
<dbReference type="PANTHER" id="PTHR33121">
    <property type="entry name" value="CYCLIC DI-GMP PHOSPHODIESTERASE PDEF"/>
    <property type="match status" value="1"/>
</dbReference>
<dbReference type="InterPro" id="IPR035919">
    <property type="entry name" value="EAL_sf"/>
</dbReference>
<dbReference type="Gene3D" id="3.20.20.450">
    <property type="entry name" value="EAL domain"/>
    <property type="match status" value="1"/>
</dbReference>
<reference evidence="2 3" key="1">
    <citation type="journal article" date="2015" name="Genome Announc.">
        <title>Expanding the biotechnology potential of lactobacilli through comparative genomics of 213 strains and associated genera.</title>
        <authorList>
            <person name="Sun Z."/>
            <person name="Harris H.M."/>
            <person name="McCann A."/>
            <person name="Guo C."/>
            <person name="Argimon S."/>
            <person name="Zhang W."/>
            <person name="Yang X."/>
            <person name="Jeffery I.B."/>
            <person name="Cooney J.C."/>
            <person name="Kagawa T.F."/>
            <person name="Liu W."/>
            <person name="Song Y."/>
            <person name="Salvetti E."/>
            <person name="Wrobel A."/>
            <person name="Rasinkangas P."/>
            <person name="Parkhill J."/>
            <person name="Rea M.C."/>
            <person name="O'Sullivan O."/>
            <person name="Ritari J."/>
            <person name="Douillard F.P."/>
            <person name="Paul Ross R."/>
            <person name="Yang R."/>
            <person name="Briner A.E."/>
            <person name="Felis G.E."/>
            <person name="de Vos W.M."/>
            <person name="Barrangou R."/>
            <person name="Klaenhammer T.R."/>
            <person name="Caufield P.W."/>
            <person name="Cui Y."/>
            <person name="Zhang H."/>
            <person name="O'Toole P.W."/>
        </authorList>
    </citation>
    <scope>NUCLEOTIDE SEQUENCE [LARGE SCALE GENOMIC DNA]</scope>
    <source>
        <strain evidence="2 3">DSM 19971</strain>
    </source>
</reference>
<dbReference type="RefSeq" id="WP_057736369.1">
    <property type="nucleotide sequence ID" value="NZ_AZEG01000006.1"/>
</dbReference>
<dbReference type="PATRIC" id="fig|1423812.3.peg.2228"/>
<dbReference type="EMBL" id="AZEG01000006">
    <property type="protein sequence ID" value="KRL38149.1"/>
    <property type="molecule type" value="Genomic_DNA"/>
</dbReference>
<dbReference type="AlphaFoldDB" id="A0A0R1Q729"/>
<evidence type="ECO:0000313" key="3">
    <source>
        <dbReference type="Proteomes" id="UP000051155"/>
    </source>
</evidence>
<gene>
    <name evidence="2" type="ORF">FD20_GL002098</name>
</gene>
<sequence length="246" mass="28686">MIEDIARNKHELIEGFYLVFQPIFKVCPSGTPQIVDYEILLRAADHCFPKDRFQNIIEDEDRNGIFLSWFAGKLVELITHFPQKKFDINIEPQQLQYQSTWDFLSRMSSYSDQLIIEITERAPLYFEYSSKNAIILEGSLSKIKSLGYEVALDDVGNGQNSLGEVVKNYPNIDRLKFSMVCFRNIKDQIELNFLKSWIKLSEEYQLEIVVEGIETKEMSAKLVEDNCYCLQQGFYWQFPKGVDSLN</sequence>
<protein>
    <submittedName>
        <fullName evidence="2">C-di-GMP-specific phosphodiesterase</fullName>
    </submittedName>
</protein>
<name>A0A0R1Q729_9LACO</name>
<dbReference type="SUPFAM" id="SSF141868">
    <property type="entry name" value="EAL domain-like"/>
    <property type="match status" value="1"/>
</dbReference>
<dbReference type="InterPro" id="IPR050706">
    <property type="entry name" value="Cyclic-di-GMP_PDE-like"/>
</dbReference>
<dbReference type="Proteomes" id="UP000051155">
    <property type="component" value="Unassembled WGS sequence"/>
</dbReference>
<dbReference type="InterPro" id="IPR001633">
    <property type="entry name" value="EAL_dom"/>
</dbReference>
<accession>A0A0R1Q729</accession>
<dbReference type="OrthoDB" id="2324331at2"/>
<feature type="domain" description="EAL" evidence="1">
    <location>
        <begin position="1"/>
        <end position="246"/>
    </location>
</feature>
<dbReference type="Pfam" id="PF00563">
    <property type="entry name" value="EAL"/>
    <property type="match status" value="1"/>
</dbReference>
<dbReference type="SMART" id="SM00052">
    <property type="entry name" value="EAL"/>
    <property type="match status" value="1"/>
</dbReference>
<dbReference type="GO" id="GO:0071111">
    <property type="term" value="F:cyclic-guanylate-specific phosphodiesterase activity"/>
    <property type="evidence" value="ECO:0007669"/>
    <property type="project" value="InterPro"/>
</dbReference>
<keyword evidence="3" id="KW-1185">Reference proteome</keyword>
<dbReference type="CDD" id="cd01948">
    <property type="entry name" value="EAL"/>
    <property type="match status" value="1"/>
</dbReference>
<evidence type="ECO:0000313" key="2">
    <source>
        <dbReference type="EMBL" id="KRL38149.1"/>
    </source>
</evidence>